<dbReference type="PANTHER" id="PTHR43461">
    <property type="entry name" value="TRANSMEMBRANE PROTEIN 256"/>
    <property type="match status" value="1"/>
</dbReference>
<evidence type="ECO:0000313" key="8">
    <source>
        <dbReference type="Proteomes" id="UP001597545"/>
    </source>
</evidence>
<dbReference type="InterPro" id="IPR006696">
    <property type="entry name" value="DUF423"/>
</dbReference>
<protein>
    <submittedName>
        <fullName evidence="7">DUF423 domain-containing protein</fullName>
    </submittedName>
</protein>
<accession>A0ABW5KHD9</accession>
<evidence type="ECO:0000256" key="5">
    <source>
        <dbReference type="ARBA" id="ARBA00023136"/>
    </source>
</evidence>
<keyword evidence="5 6" id="KW-0472">Membrane</keyword>
<comment type="caution">
    <text evidence="7">The sequence shown here is derived from an EMBL/GenBank/DDBJ whole genome shotgun (WGS) entry which is preliminary data.</text>
</comment>
<dbReference type="EMBL" id="JBHULR010000003">
    <property type="protein sequence ID" value="MFD2547548.1"/>
    <property type="molecule type" value="Genomic_DNA"/>
</dbReference>
<comment type="similarity">
    <text evidence="2">Belongs to the UPF0382 family.</text>
</comment>
<evidence type="ECO:0000256" key="1">
    <source>
        <dbReference type="ARBA" id="ARBA00004141"/>
    </source>
</evidence>
<keyword evidence="3 6" id="KW-0812">Transmembrane</keyword>
<feature type="transmembrane region" description="Helical" evidence="6">
    <location>
        <begin position="69"/>
        <end position="88"/>
    </location>
</feature>
<keyword evidence="8" id="KW-1185">Reference proteome</keyword>
<dbReference type="Pfam" id="PF04241">
    <property type="entry name" value="DUF423"/>
    <property type="match status" value="1"/>
</dbReference>
<feature type="transmembrane region" description="Helical" evidence="6">
    <location>
        <begin position="36"/>
        <end position="57"/>
    </location>
</feature>
<dbReference type="RefSeq" id="WP_380902407.1">
    <property type="nucleotide sequence ID" value="NZ_JBHUEG010000007.1"/>
</dbReference>
<keyword evidence="4 6" id="KW-1133">Transmembrane helix</keyword>
<comment type="subcellular location">
    <subcellularLocation>
        <location evidence="1">Membrane</location>
        <topology evidence="1">Multi-pass membrane protein</topology>
    </subcellularLocation>
</comment>
<evidence type="ECO:0000256" key="2">
    <source>
        <dbReference type="ARBA" id="ARBA00009694"/>
    </source>
</evidence>
<dbReference type="Proteomes" id="UP001597545">
    <property type="component" value="Unassembled WGS sequence"/>
</dbReference>
<sequence length="125" mass="13981">MHQVILITATIYGILAIILGAFGAHAFRKILTDEKLATFEVGVRYQMYGALSLLIIGYQADVEQTAVQWAYYGIAIGTFLFSFSIYFLSFATYWNVRLRFLGPITPIGGLFLLSGWISLLISFLP</sequence>
<evidence type="ECO:0000256" key="6">
    <source>
        <dbReference type="SAM" id="Phobius"/>
    </source>
</evidence>
<name>A0ABW5KHD9_9SPHI</name>
<reference evidence="8" key="1">
    <citation type="journal article" date="2019" name="Int. J. Syst. Evol. Microbiol.">
        <title>The Global Catalogue of Microorganisms (GCM) 10K type strain sequencing project: providing services to taxonomists for standard genome sequencing and annotation.</title>
        <authorList>
            <consortium name="The Broad Institute Genomics Platform"/>
            <consortium name="The Broad Institute Genome Sequencing Center for Infectious Disease"/>
            <person name="Wu L."/>
            <person name="Ma J."/>
        </authorList>
    </citation>
    <scope>NUCLEOTIDE SEQUENCE [LARGE SCALE GENOMIC DNA]</scope>
    <source>
        <strain evidence="8">KCTC 42662</strain>
    </source>
</reference>
<organism evidence="7 8">
    <name type="scientific">Sphingobacterium suaedae</name>
    <dbReference type="NCBI Taxonomy" id="1686402"/>
    <lineage>
        <taxon>Bacteria</taxon>
        <taxon>Pseudomonadati</taxon>
        <taxon>Bacteroidota</taxon>
        <taxon>Sphingobacteriia</taxon>
        <taxon>Sphingobacteriales</taxon>
        <taxon>Sphingobacteriaceae</taxon>
        <taxon>Sphingobacterium</taxon>
    </lineage>
</organism>
<evidence type="ECO:0000256" key="3">
    <source>
        <dbReference type="ARBA" id="ARBA00022692"/>
    </source>
</evidence>
<feature type="transmembrane region" description="Helical" evidence="6">
    <location>
        <begin position="6"/>
        <end position="24"/>
    </location>
</feature>
<dbReference type="PANTHER" id="PTHR43461:SF1">
    <property type="entry name" value="TRANSMEMBRANE PROTEIN 256"/>
    <property type="match status" value="1"/>
</dbReference>
<evidence type="ECO:0000313" key="7">
    <source>
        <dbReference type="EMBL" id="MFD2547548.1"/>
    </source>
</evidence>
<feature type="transmembrane region" description="Helical" evidence="6">
    <location>
        <begin position="100"/>
        <end position="124"/>
    </location>
</feature>
<evidence type="ECO:0000256" key="4">
    <source>
        <dbReference type="ARBA" id="ARBA00022989"/>
    </source>
</evidence>
<proteinExistence type="inferred from homology"/>
<gene>
    <name evidence="7" type="ORF">ACFSR5_07820</name>
</gene>